<accession>A0ACB9NA65</accession>
<gene>
    <name evidence="1" type="ORF">L6164_017772</name>
</gene>
<keyword evidence="2" id="KW-1185">Reference proteome</keyword>
<organism evidence="1 2">
    <name type="scientific">Bauhinia variegata</name>
    <name type="common">Purple orchid tree</name>
    <name type="synonym">Phanera variegata</name>
    <dbReference type="NCBI Taxonomy" id="167791"/>
    <lineage>
        <taxon>Eukaryota</taxon>
        <taxon>Viridiplantae</taxon>
        <taxon>Streptophyta</taxon>
        <taxon>Embryophyta</taxon>
        <taxon>Tracheophyta</taxon>
        <taxon>Spermatophyta</taxon>
        <taxon>Magnoliopsida</taxon>
        <taxon>eudicotyledons</taxon>
        <taxon>Gunneridae</taxon>
        <taxon>Pentapetalae</taxon>
        <taxon>rosids</taxon>
        <taxon>fabids</taxon>
        <taxon>Fabales</taxon>
        <taxon>Fabaceae</taxon>
        <taxon>Cercidoideae</taxon>
        <taxon>Cercideae</taxon>
        <taxon>Bauhiniinae</taxon>
        <taxon>Bauhinia</taxon>
    </lineage>
</organism>
<dbReference type="Proteomes" id="UP000828941">
    <property type="component" value="Chromosome 7"/>
</dbReference>
<proteinExistence type="predicted"/>
<reference evidence="1 2" key="1">
    <citation type="journal article" date="2022" name="DNA Res.">
        <title>Chromosomal-level genome assembly of the orchid tree Bauhinia variegata (Leguminosae; Cercidoideae) supports the allotetraploid origin hypothesis of Bauhinia.</title>
        <authorList>
            <person name="Zhong Y."/>
            <person name="Chen Y."/>
            <person name="Zheng D."/>
            <person name="Pang J."/>
            <person name="Liu Y."/>
            <person name="Luo S."/>
            <person name="Meng S."/>
            <person name="Qian L."/>
            <person name="Wei D."/>
            <person name="Dai S."/>
            <person name="Zhou R."/>
        </authorList>
    </citation>
    <scope>NUCLEOTIDE SEQUENCE [LARGE SCALE GENOMIC DNA]</scope>
    <source>
        <strain evidence="1">BV-YZ2020</strain>
    </source>
</reference>
<sequence length="191" mass="22274">MKREPGFSSGNRSSFYLFQNFYNHYSGQWRDSKLNSILVLYYKVVKSKAEVEGSLGKTRLLDWGKGNNTVGFLSSFQFSQGTVSSKINMNHTNLVIDVEAIMVEPESPRDECCIYKVAYHIRKLNVEAYTPNVVSIGPLHHFDQRLQNMERCKRVYFKQFVAQTKIRLEDLISSMEEAKPRLRLSYSRIRR</sequence>
<name>A0ACB9NA65_BAUVA</name>
<evidence type="ECO:0000313" key="1">
    <source>
        <dbReference type="EMBL" id="KAI4332898.1"/>
    </source>
</evidence>
<dbReference type="EMBL" id="CM039432">
    <property type="protein sequence ID" value="KAI4332898.1"/>
    <property type="molecule type" value="Genomic_DNA"/>
</dbReference>
<evidence type="ECO:0000313" key="2">
    <source>
        <dbReference type="Proteomes" id="UP000828941"/>
    </source>
</evidence>
<comment type="caution">
    <text evidence="1">The sequence shown here is derived from an EMBL/GenBank/DDBJ whole genome shotgun (WGS) entry which is preliminary data.</text>
</comment>
<protein>
    <submittedName>
        <fullName evidence="1">Uncharacterized protein</fullName>
    </submittedName>
</protein>